<proteinExistence type="predicted"/>
<evidence type="ECO:0000313" key="3">
    <source>
        <dbReference type="EMBL" id="PWJ42799.1"/>
    </source>
</evidence>
<dbReference type="EMBL" id="QGDO01000002">
    <property type="protein sequence ID" value="PWJ42799.1"/>
    <property type="molecule type" value="Genomic_DNA"/>
</dbReference>
<dbReference type="Pfam" id="PF13715">
    <property type="entry name" value="CarbopepD_reg_2"/>
    <property type="match status" value="1"/>
</dbReference>
<feature type="chain" id="PRO_5016432990" evidence="1">
    <location>
        <begin position="23"/>
        <end position="794"/>
    </location>
</feature>
<dbReference type="RefSeq" id="WP_109616922.1">
    <property type="nucleotide sequence ID" value="NZ_QGDO01000002.1"/>
</dbReference>
<dbReference type="AlphaFoldDB" id="A0A315ZCF6"/>
<comment type="caution">
    <text evidence="3">The sequence shown here is derived from an EMBL/GenBank/DDBJ whole genome shotgun (WGS) entry which is preliminary data.</text>
</comment>
<keyword evidence="1" id="KW-0732">Signal</keyword>
<dbReference type="Proteomes" id="UP000245535">
    <property type="component" value="Unassembled WGS sequence"/>
</dbReference>
<reference evidence="3 4" key="1">
    <citation type="submission" date="2018-03" db="EMBL/GenBank/DDBJ databases">
        <title>Genomic Encyclopedia of Archaeal and Bacterial Type Strains, Phase II (KMG-II): from individual species to whole genera.</title>
        <authorList>
            <person name="Goeker M."/>
        </authorList>
    </citation>
    <scope>NUCLEOTIDE SEQUENCE [LARGE SCALE GENOMIC DNA]</scope>
    <source>
        <strain evidence="3 4">DSM 28229</strain>
    </source>
</reference>
<evidence type="ECO:0000256" key="1">
    <source>
        <dbReference type="SAM" id="SignalP"/>
    </source>
</evidence>
<name>A0A315ZCF6_SEDFL</name>
<organism evidence="3 4">
    <name type="scientific">Sediminitomix flava</name>
    <dbReference type="NCBI Taxonomy" id="379075"/>
    <lineage>
        <taxon>Bacteria</taxon>
        <taxon>Pseudomonadati</taxon>
        <taxon>Bacteroidota</taxon>
        <taxon>Cytophagia</taxon>
        <taxon>Cytophagales</taxon>
        <taxon>Flammeovirgaceae</taxon>
        <taxon>Sediminitomix</taxon>
    </lineage>
</organism>
<feature type="domain" description="TonB-dependent receptor plug" evidence="2">
    <location>
        <begin position="126"/>
        <end position="222"/>
    </location>
</feature>
<dbReference type="SUPFAM" id="SSF49464">
    <property type="entry name" value="Carboxypeptidase regulatory domain-like"/>
    <property type="match status" value="1"/>
</dbReference>
<dbReference type="InterPro" id="IPR012910">
    <property type="entry name" value="Plug_dom"/>
</dbReference>
<keyword evidence="4" id="KW-1185">Reference proteome</keyword>
<evidence type="ECO:0000313" key="4">
    <source>
        <dbReference type="Proteomes" id="UP000245535"/>
    </source>
</evidence>
<dbReference type="SUPFAM" id="SSF56935">
    <property type="entry name" value="Porins"/>
    <property type="match status" value="1"/>
</dbReference>
<dbReference type="OrthoDB" id="1108759at2"/>
<dbReference type="Gene3D" id="2.60.40.1120">
    <property type="entry name" value="Carboxypeptidase-like, regulatory domain"/>
    <property type="match status" value="1"/>
</dbReference>
<evidence type="ECO:0000259" key="2">
    <source>
        <dbReference type="Pfam" id="PF07715"/>
    </source>
</evidence>
<dbReference type="InterPro" id="IPR037066">
    <property type="entry name" value="Plug_dom_sf"/>
</dbReference>
<dbReference type="Pfam" id="PF07715">
    <property type="entry name" value="Plug"/>
    <property type="match status" value="1"/>
</dbReference>
<dbReference type="Gene3D" id="2.170.130.10">
    <property type="entry name" value="TonB-dependent receptor, plug domain"/>
    <property type="match status" value="1"/>
</dbReference>
<accession>A0A315ZCF6</accession>
<gene>
    <name evidence="3" type="ORF">BC781_102345</name>
</gene>
<sequence length="794" mass="91271">MRIFRYLFFPILFFGLQASAIAQFAVIEGYITDTTNQAIPYVNISVEGTSRGTQSTDKGFYQLRVPAEVEITVIFSHTNFKPTKKSLTLEKKQRQNLSVRLLPEVKLLEEVEVNSALDQTRDQAGSLTLDGEDIKKVPTAFMDFNQQLVTGGLGVTSNNELSSSYRVRGGNFDENLVYVNDIQVYRPFLVRSGQQEGLSFVNPDMVDHVNFSAGGWQSKYGDKLSSNLDITYKTPKEFSAVAVLSLLNNSLELEGSTKNNRISYMIGFRNKNSEYLLNTLDTQGEYLPRYIDVQSFVNFKLGKKGDENRTTLSVLSSFAQNRYKTAPQTRTTEFGTLNSAMKFTVAFDGTEQLNYDTFQGGLKLQHHFSDNFTTKVITSGMTTKEREYIDLESFYRISDVQTDLSSGEEKETVLGIGTEYAYARNQLNAYILTSEIRNEWQITDQLISEFGVRYDHENIDDKINEYAFIDSAGYVTEYKDVINAKNQVKSDRLSAYYQHSHFWDKHQLIYGLRMNYWNYSNETVWSPRVQYSFKPEWEKDIVWRASTGIYHQPAFYREMRYPDGSLNENIKAQSSAHAILGFDYNFTQWGRPFKLIVESYYKYLWNLIPYEVDNVRLKYQGENNAIGHILGTDIRVSGEFIPGAESWLGLSILTAREKIEGVDKGWVRRPSDQRITFNMFFQDHLPNNPTIRMYLRAMYGSGLPYGIPGDIENRNAYSANTDYQRVDIGFSKIFEFKESDAFMESIWVGVEVLNLLGSNNNLSFTWVDTIDGFQVAVPNSLSQRFYNLKMILRY</sequence>
<protein>
    <submittedName>
        <fullName evidence="3">TonB-dependent receptor-like protein</fullName>
    </submittedName>
</protein>
<keyword evidence="3" id="KW-0675">Receptor</keyword>
<feature type="signal peptide" evidence="1">
    <location>
        <begin position="1"/>
        <end position="22"/>
    </location>
</feature>
<dbReference type="InterPro" id="IPR008969">
    <property type="entry name" value="CarboxyPept-like_regulatory"/>
</dbReference>